<evidence type="ECO:0000313" key="1">
    <source>
        <dbReference type="EMBL" id="KAF2130795.1"/>
    </source>
</evidence>
<name>A0A6A6AI63_9PLEO</name>
<dbReference type="EMBL" id="ML977503">
    <property type="protein sequence ID" value="KAF2130795.1"/>
    <property type="molecule type" value="Genomic_DNA"/>
</dbReference>
<keyword evidence="2" id="KW-1185">Reference proteome</keyword>
<dbReference type="Proteomes" id="UP000799771">
    <property type="component" value="Unassembled WGS sequence"/>
</dbReference>
<dbReference type="RefSeq" id="XP_033525182.1">
    <property type="nucleotide sequence ID" value="XM_033662524.1"/>
</dbReference>
<evidence type="ECO:0000313" key="2">
    <source>
        <dbReference type="Proteomes" id="UP000799771"/>
    </source>
</evidence>
<organism evidence="1 2">
    <name type="scientific">Dothidotthia symphoricarpi CBS 119687</name>
    <dbReference type="NCBI Taxonomy" id="1392245"/>
    <lineage>
        <taxon>Eukaryota</taxon>
        <taxon>Fungi</taxon>
        <taxon>Dikarya</taxon>
        <taxon>Ascomycota</taxon>
        <taxon>Pezizomycotina</taxon>
        <taxon>Dothideomycetes</taxon>
        <taxon>Pleosporomycetidae</taxon>
        <taxon>Pleosporales</taxon>
        <taxon>Dothidotthiaceae</taxon>
        <taxon>Dothidotthia</taxon>
    </lineage>
</organism>
<accession>A0A6A6AI63</accession>
<protein>
    <submittedName>
        <fullName evidence="1">Uncharacterized protein</fullName>
    </submittedName>
</protein>
<sequence length="115" mass="13359">MKTSGFWAWNGALLHTTDCSRQLSLQYKQLQYFTTPTHVFVLFSLSAGVSTTSHNPYYSTVLNYVLYLSRLRGILPTTRTSTPLPFYFKYIPHLAISILETYLHNRKTTKCYPRI</sequence>
<dbReference type="AlphaFoldDB" id="A0A6A6AI63"/>
<dbReference type="GeneID" id="54402956"/>
<gene>
    <name evidence="1" type="ORF">P153DRAFT_204913</name>
</gene>
<proteinExistence type="predicted"/>
<reference evidence="1" key="1">
    <citation type="journal article" date="2020" name="Stud. Mycol.">
        <title>101 Dothideomycetes genomes: a test case for predicting lifestyles and emergence of pathogens.</title>
        <authorList>
            <person name="Haridas S."/>
            <person name="Albert R."/>
            <person name="Binder M."/>
            <person name="Bloem J."/>
            <person name="Labutti K."/>
            <person name="Salamov A."/>
            <person name="Andreopoulos B."/>
            <person name="Baker S."/>
            <person name="Barry K."/>
            <person name="Bills G."/>
            <person name="Bluhm B."/>
            <person name="Cannon C."/>
            <person name="Castanera R."/>
            <person name="Culley D."/>
            <person name="Daum C."/>
            <person name="Ezra D."/>
            <person name="Gonzalez J."/>
            <person name="Henrissat B."/>
            <person name="Kuo A."/>
            <person name="Liang C."/>
            <person name="Lipzen A."/>
            <person name="Lutzoni F."/>
            <person name="Magnuson J."/>
            <person name="Mondo S."/>
            <person name="Nolan M."/>
            <person name="Ohm R."/>
            <person name="Pangilinan J."/>
            <person name="Park H.-J."/>
            <person name="Ramirez L."/>
            <person name="Alfaro M."/>
            <person name="Sun H."/>
            <person name="Tritt A."/>
            <person name="Yoshinaga Y."/>
            <person name="Zwiers L.-H."/>
            <person name="Turgeon B."/>
            <person name="Goodwin S."/>
            <person name="Spatafora J."/>
            <person name="Crous P."/>
            <person name="Grigoriev I."/>
        </authorList>
    </citation>
    <scope>NUCLEOTIDE SEQUENCE</scope>
    <source>
        <strain evidence="1">CBS 119687</strain>
    </source>
</reference>